<name>A0ABS4AN02_9PROT</name>
<dbReference type="Pfam" id="PF07885">
    <property type="entry name" value="Ion_trans_2"/>
    <property type="match status" value="1"/>
</dbReference>
<dbReference type="RefSeq" id="WP_209349969.1">
    <property type="nucleotide sequence ID" value="NZ_JAGIYZ010000001.1"/>
</dbReference>
<evidence type="ECO:0000313" key="4">
    <source>
        <dbReference type="Proteomes" id="UP000680815"/>
    </source>
</evidence>
<sequence>MLTVFRQLWRRRRWRHGQPALRRPLAWLASMVLLFVAAMAVLEDMPAADSLWLAVVTLTTVGYGDVFAKTGAGRIATVLLLLVGGVFVVAKVASDWFEWREEVRARKRGGAWRWGMEGHVLVVGTPEGDAVRFYRGLVRQLRGTPGYRDAPVLLLTRAFAARADGLPTILCAEDLVHVEGAPTDEDALRMADAPRAAAVIVLAERTEDAVSDAVSADVVARVLAMAEGTRPVVVAECVDDRNRGRLVAAGAVAAVRPLRAYPEMLARALVAPGAERLLEDLFSSEGNELFRVDLPRPWRGRWSKVATLLVERGLGTAIAYRPPGGEARLNPRGTEEIEADAIYVILREEQEAEVKALAALLAGA</sequence>
<reference evidence="3 4" key="1">
    <citation type="submission" date="2021-03" db="EMBL/GenBank/DDBJ databases">
        <authorList>
            <person name="So Y."/>
        </authorList>
    </citation>
    <scope>NUCLEOTIDE SEQUENCE [LARGE SCALE GENOMIC DNA]</scope>
    <source>
        <strain evidence="3 4">PWR1</strain>
    </source>
</reference>
<dbReference type="Gene3D" id="3.40.50.720">
    <property type="entry name" value="NAD(P)-binding Rossmann-like Domain"/>
    <property type="match status" value="1"/>
</dbReference>
<proteinExistence type="predicted"/>
<protein>
    <recommendedName>
        <fullName evidence="2">Potassium channel domain-containing protein</fullName>
    </recommendedName>
</protein>
<comment type="caution">
    <text evidence="3">The sequence shown here is derived from an EMBL/GenBank/DDBJ whole genome shotgun (WGS) entry which is preliminary data.</text>
</comment>
<accession>A0ABS4AN02</accession>
<dbReference type="Proteomes" id="UP000680815">
    <property type="component" value="Unassembled WGS sequence"/>
</dbReference>
<dbReference type="SUPFAM" id="SSF81324">
    <property type="entry name" value="Voltage-gated potassium channels"/>
    <property type="match status" value="1"/>
</dbReference>
<feature type="transmembrane region" description="Helical" evidence="1">
    <location>
        <begin position="75"/>
        <end position="97"/>
    </location>
</feature>
<keyword evidence="1" id="KW-1133">Transmembrane helix</keyword>
<dbReference type="PANTHER" id="PTHR43833">
    <property type="entry name" value="POTASSIUM CHANNEL PROTEIN 2-RELATED-RELATED"/>
    <property type="match status" value="1"/>
</dbReference>
<dbReference type="InterPro" id="IPR013099">
    <property type="entry name" value="K_chnl_dom"/>
</dbReference>
<dbReference type="InterPro" id="IPR036291">
    <property type="entry name" value="NAD(P)-bd_dom_sf"/>
</dbReference>
<keyword evidence="1" id="KW-0812">Transmembrane</keyword>
<feature type="domain" description="Potassium channel" evidence="2">
    <location>
        <begin position="30"/>
        <end position="90"/>
    </location>
</feature>
<organism evidence="3 4">
    <name type="scientific">Roseomonas nitratireducens</name>
    <dbReference type="NCBI Taxonomy" id="2820810"/>
    <lineage>
        <taxon>Bacteria</taxon>
        <taxon>Pseudomonadati</taxon>
        <taxon>Pseudomonadota</taxon>
        <taxon>Alphaproteobacteria</taxon>
        <taxon>Acetobacterales</taxon>
        <taxon>Roseomonadaceae</taxon>
        <taxon>Roseomonas</taxon>
    </lineage>
</organism>
<evidence type="ECO:0000313" key="3">
    <source>
        <dbReference type="EMBL" id="MBP0462607.1"/>
    </source>
</evidence>
<dbReference type="SUPFAM" id="SSF51735">
    <property type="entry name" value="NAD(P)-binding Rossmann-fold domains"/>
    <property type="match status" value="1"/>
</dbReference>
<dbReference type="Gene3D" id="1.10.287.70">
    <property type="match status" value="1"/>
</dbReference>
<dbReference type="EMBL" id="JAGIYZ010000001">
    <property type="protein sequence ID" value="MBP0462607.1"/>
    <property type="molecule type" value="Genomic_DNA"/>
</dbReference>
<dbReference type="PANTHER" id="PTHR43833:SF9">
    <property type="entry name" value="POTASSIUM CHANNEL PROTEIN YUGO-RELATED"/>
    <property type="match status" value="1"/>
</dbReference>
<keyword evidence="1" id="KW-0472">Membrane</keyword>
<feature type="transmembrane region" description="Helical" evidence="1">
    <location>
        <begin position="50"/>
        <end position="68"/>
    </location>
</feature>
<evidence type="ECO:0000259" key="2">
    <source>
        <dbReference type="Pfam" id="PF07885"/>
    </source>
</evidence>
<evidence type="ECO:0000256" key="1">
    <source>
        <dbReference type="SAM" id="Phobius"/>
    </source>
</evidence>
<dbReference type="InterPro" id="IPR050721">
    <property type="entry name" value="Trk_Ktr_HKT_K-transport"/>
</dbReference>
<gene>
    <name evidence="3" type="ORF">J5Y09_01665</name>
</gene>
<keyword evidence="4" id="KW-1185">Reference proteome</keyword>